<keyword evidence="3" id="KW-1185">Reference proteome</keyword>
<dbReference type="EMBL" id="CAJVPY010001553">
    <property type="protein sequence ID" value="CAG8526672.1"/>
    <property type="molecule type" value="Genomic_DNA"/>
</dbReference>
<sequence length="524" mass="58476">MWQLKTISSSHHVLRISSNIDSFNHWLLAITVLASLLEAILFPVLISITWILLFKIKQKINGSEFSLCMDATYGSMLRLILNTFLKRDRLTKGMRIFIFIFFMATILGKNIPNVVFSRIIGIYNFTEVINSKVILFNNDLNCSYSSCTADFESNFALVSNSTTIRNAMLKNNVQKAYWGENNGNNTLYAVQAKTNATTCNFIIGSTTDSLNNVSVSAGSNRLENVTNKPLENCNSFTAGYNSHIHPERIINIDAFSLSTELSTIISDRCDIPMNMFLISSNFSSNVNNMANWLINGGCYTYNFNRECSVSMSCDISISWKKMQIFGDTPDNIVLLDAKFNNSLESLFSHHISSDELNGKIYGDLLIGSIISNMSSVQTRWANTIKYQGNQSNFNFLDEFDSILSQSLVSAVQSFTNNVSVNVDKIIEIPALGIWLEFTAFAFALFLLCGIAIYIFGIKNDQLLLSLSVLDIEVLSNAIFKGDIGDLSNITFKDDGTSADGLKISWPFVQDTSEELFSTNLAYLA</sequence>
<keyword evidence="1" id="KW-0812">Transmembrane</keyword>
<dbReference type="Proteomes" id="UP000789405">
    <property type="component" value="Unassembled WGS sequence"/>
</dbReference>
<keyword evidence="1" id="KW-0472">Membrane</keyword>
<feature type="transmembrane region" description="Helical" evidence="1">
    <location>
        <begin position="26"/>
        <end position="53"/>
    </location>
</feature>
<name>A0A9N9ABZ1_9GLOM</name>
<reference evidence="2" key="1">
    <citation type="submission" date="2021-06" db="EMBL/GenBank/DDBJ databases">
        <authorList>
            <person name="Kallberg Y."/>
            <person name="Tangrot J."/>
            <person name="Rosling A."/>
        </authorList>
    </citation>
    <scope>NUCLEOTIDE SEQUENCE</scope>
    <source>
        <strain evidence="2">MA453B</strain>
    </source>
</reference>
<protein>
    <submittedName>
        <fullName evidence="2">14506_t:CDS:1</fullName>
    </submittedName>
</protein>
<feature type="transmembrane region" description="Helical" evidence="1">
    <location>
        <begin position="96"/>
        <end position="116"/>
    </location>
</feature>
<dbReference type="OrthoDB" id="2395252at2759"/>
<proteinExistence type="predicted"/>
<dbReference type="AlphaFoldDB" id="A0A9N9ABZ1"/>
<gene>
    <name evidence="2" type="ORF">DERYTH_LOCUS4139</name>
</gene>
<comment type="caution">
    <text evidence="2">The sequence shown here is derived from an EMBL/GenBank/DDBJ whole genome shotgun (WGS) entry which is preliminary data.</text>
</comment>
<feature type="transmembrane region" description="Helical" evidence="1">
    <location>
        <begin position="431"/>
        <end position="455"/>
    </location>
</feature>
<organism evidence="2 3">
    <name type="scientific">Dentiscutata erythropus</name>
    <dbReference type="NCBI Taxonomy" id="1348616"/>
    <lineage>
        <taxon>Eukaryota</taxon>
        <taxon>Fungi</taxon>
        <taxon>Fungi incertae sedis</taxon>
        <taxon>Mucoromycota</taxon>
        <taxon>Glomeromycotina</taxon>
        <taxon>Glomeromycetes</taxon>
        <taxon>Diversisporales</taxon>
        <taxon>Gigasporaceae</taxon>
        <taxon>Dentiscutata</taxon>
    </lineage>
</organism>
<feature type="non-terminal residue" evidence="2">
    <location>
        <position position="524"/>
    </location>
</feature>
<evidence type="ECO:0000313" key="2">
    <source>
        <dbReference type="EMBL" id="CAG8526672.1"/>
    </source>
</evidence>
<accession>A0A9N9ABZ1</accession>
<evidence type="ECO:0000256" key="1">
    <source>
        <dbReference type="SAM" id="Phobius"/>
    </source>
</evidence>
<keyword evidence="1" id="KW-1133">Transmembrane helix</keyword>
<evidence type="ECO:0000313" key="3">
    <source>
        <dbReference type="Proteomes" id="UP000789405"/>
    </source>
</evidence>